<dbReference type="RefSeq" id="WP_111064423.1">
    <property type="nucleotide sequence ID" value="NZ_JBHUCU010000012.1"/>
</dbReference>
<evidence type="ECO:0000313" key="2">
    <source>
        <dbReference type="Proteomes" id="UP000249248"/>
    </source>
</evidence>
<accession>A0A2W1MZA5</accession>
<organism evidence="1 2">
    <name type="scientific">Putridiphycobacter roseus</name>
    <dbReference type="NCBI Taxonomy" id="2219161"/>
    <lineage>
        <taxon>Bacteria</taxon>
        <taxon>Pseudomonadati</taxon>
        <taxon>Bacteroidota</taxon>
        <taxon>Flavobacteriia</taxon>
        <taxon>Flavobacteriales</taxon>
        <taxon>Crocinitomicaceae</taxon>
        <taxon>Putridiphycobacter</taxon>
    </lineage>
</organism>
<reference evidence="1 2" key="1">
    <citation type="submission" date="2018-06" db="EMBL/GenBank/DDBJ databases">
        <title>The draft genome sequence of Crocinitomix sp. SM1701.</title>
        <authorList>
            <person name="Zhang X."/>
        </authorList>
    </citation>
    <scope>NUCLEOTIDE SEQUENCE [LARGE SCALE GENOMIC DNA]</scope>
    <source>
        <strain evidence="1 2">SM1701</strain>
    </source>
</reference>
<keyword evidence="2" id="KW-1185">Reference proteome</keyword>
<dbReference type="AlphaFoldDB" id="A0A2W1MZA5"/>
<sequence length="270" mass="31233">MSENWLDRTDYKAHIKTWVKSDRLNLIISAPEFQELEDATNWMGKLSKDFQTVTIFLNSSYDTPGTGLMDQVTDILGNKNFRKYSKLKKTIVKVKISPSFNPVMGKEITSEESVNFVNNTQSQIVDKQFLSTYQLEHQKSSLVAPFLNELSAISKKSKLLLVCRLDLDPEIEFSKSFLNWLKNDFLRKLNMLSNIKVCFLTNEKRNILESLVKYSDHIALNALGLKDILPVAKTKIEEHETFCKTIVDLDTDEIDYRTFKFKLDKISEIK</sequence>
<comment type="caution">
    <text evidence="1">The sequence shown here is derived from an EMBL/GenBank/DDBJ whole genome shotgun (WGS) entry which is preliminary data.</text>
</comment>
<name>A0A2W1MZA5_9FLAO</name>
<evidence type="ECO:0000313" key="1">
    <source>
        <dbReference type="EMBL" id="PZE15921.1"/>
    </source>
</evidence>
<protein>
    <submittedName>
        <fullName evidence="1">Uncharacterized protein</fullName>
    </submittedName>
</protein>
<dbReference type="Proteomes" id="UP000249248">
    <property type="component" value="Unassembled WGS sequence"/>
</dbReference>
<dbReference type="EMBL" id="QKSB01000014">
    <property type="protein sequence ID" value="PZE15921.1"/>
    <property type="molecule type" value="Genomic_DNA"/>
</dbReference>
<gene>
    <name evidence="1" type="ORF">DNU06_15545</name>
</gene>
<proteinExistence type="predicted"/>